<keyword evidence="1" id="KW-1185">Reference proteome</keyword>
<sequence length="84" mass="9739">MHALPQPFERIYHYKKLSSSKVMIRRFLSQKFNGGARNARTAFFQIYYSEFNGASSIAIQRCKIKKQQKTTGNGLVFGQKYPTE</sequence>
<evidence type="ECO:0000313" key="1">
    <source>
        <dbReference type="Proteomes" id="UP000887565"/>
    </source>
</evidence>
<name>A0A915JZU7_ROMCU</name>
<dbReference type="WBParaSite" id="nRc.2.0.1.t31579-RA">
    <property type="protein sequence ID" value="nRc.2.0.1.t31579-RA"/>
    <property type="gene ID" value="nRc.2.0.1.g31579"/>
</dbReference>
<organism evidence="1 2">
    <name type="scientific">Romanomermis culicivorax</name>
    <name type="common">Nematode worm</name>
    <dbReference type="NCBI Taxonomy" id="13658"/>
    <lineage>
        <taxon>Eukaryota</taxon>
        <taxon>Metazoa</taxon>
        <taxon>Ecdysozoa</taxon>
        <taxon>Nematoda</taxon>
        <taxon>Enoplea</taxon>
        <taxon>Dorylaimia</taxon>
        <taxon>Mermithida</taxon>
        <taxon>Mermithoidea</taxon>
        <taxon>Mermithidae</taxon>
        <taxon>Romanomermis</taxon>
    </lineage>
</organism>
<evidence type="ECO:0000313" key="2">
    <source>
        <dbReference type="WBParaSite" id="nRc.2.0.1.t31579-RA"/>
    </source>
</evidence>
<dbReference type="Proteomes" id="UP000887565">
    <property type="component" value="Unplaced"/>
</dbReference>
<protein>
    <submittedName>
        <fullName evidence="2">Uncharacterized protein</fullName>
    </submittedName>
</protein>
<dbReference type="AlphaFoldDB" id="A0A915JZU7"/>
<reference evidence="2" key="1">
    <citation type="submission" date="2022-11" db="UniProtKB">
        <authorList>
            <consortium name="WormBaseParasite"/>
        </authorList>
    </citation>
    <scope>IDENTIFICATION</scope>
</reference>
<proteinExistence type="predicted"/>
<accession>A0A915JZU7</accession>